<evidence type="ECO:0000313" key="3">
    <source>
        <dbReference type="Proteomes" id="UP001199355"/>
    </source>
</evidence>
<comment type="caution">
    <text evidence="2">The sequence shown here is derived from an EMBL/GenBank/DDBJ whole genome shotgun (WGS) entry which is preliminary data.</text>
</comment>
<dbReference type="Gene3D" id="2.130.10.10">
    <property type="entry name" value="YVTN repeat-like/Quinoprotein amine dehydrogenase"/>
    <property type="match status" value="1"/>
</dbReference>
<name>A0AAE3AZH1_9FIRM</name>
<dbReference type="PANTHER" id="PTHR30344">
    <property type="entry name" value="6-PHOSPHOGLUCONOLACTONASE-RELATED"/>
    <property type="match status" value="1"/>
</dbReference>
<keyword evidence="3" id="KW-1185">Reference proteome</keyword>
<accession>A0AAE3AZH1</accession>
<evidence type="ECO:0000256" key="1">
    <source>
        <dbReference type="ARBA" id="ARBA00005564"/>
    </source>
</evidence>
<dbReference type="InterPro" id="IPR015943">
    <property type="entry name" value="WD40/YVTN_repeat-like_dom_sf"/>
</dbReference>
<dbReference type="Proteomes" id="UP001199355">
    <property type="component" value="Unassembled WGS sequence"/>
</dbReference>
<evidence type="ECO:0000313" key="2">
    <source>
        <dbReference type="EMBL" id="MCC2168758.1"/>
    </source>
</evidence>
<dbReference type="InterPro" id="IPR011048">
    <property type="entry name" value="Haem_d1_sf"/>
</dbReference>
<dbReference type="InterPro" id="IPR050282">
    <property type="entry name" value="Cycloisomerase_2"/>
</dbReference>
<sequence>MEQEIRLLCSGYGAETGSDLLAVKLFENTETGEVHTEITGGIRQGDSPSFSLLHGGFLYTVAELVGEKHAYIYQYRLSEDGIPVPTGKKIFLPGGELCHLYAGKKALYASCYGTGDFFAVDYDLEKIRWHRSPGAGVIDAQTEKICPHAHWVSEQDNILYLADLGCDRIYRYELKDGLPEKELEALVLPTGEGPRQLLPEKESGKLLSAQELGGTLRRWENGGCSECVKTSRFDGTNYPGTICMADEKTVIVCNRGANTLSAFSTDGKLRYLGEWATDNWPRHLLQIPGTDLIVNACNKEGTLVIFAWNGKELIRKDEIILPGASCAVYLSGK</sequence>
<dbReference type="SUPFAM" id="SSF51004">
    <property type="entry name" value="C-terminal (heme d1) domain of cytochrome cd1-nitrite reductase"/>
    <property type="match status" value="1"/>
</dbReference>
<protein>
    <submittedName>
        <fullName evidence="2">Lactonase family protein</fullName>
    </submittedName>
</protein>
<dbReference type="EMBL" id="JAJEQF010000045">
    <property type="protein sequence ID" value="MCC2168758.1"/>
    <property type="molecule type" value="Genomic_DNA"/>
</dbReference>
<dbReference type="RefSeq" id="WP_308728868.1">
    <property type="nucleotide sequence ID" value="NZ_JAJEQF010000045.1"/>
</dbReference>
<proteinExistence type="inferred from homology"/>
<comment type="similarity">
    <text evidence="1">Belongs to the cycloisomerase 2 family.</text>
</comment>
<dbReference type="AlphaFoldDB" id="A0AAE3AZH1"/>
<organism evidence="2 3">
    <name type="scientific">Gallintestinimicrobium propionicum</name>
    <dbReference type="NCBI Taxonomy" id="2981770"/>
    <lineage>
        <taxon>Bacteria</taxon>
        <taxon>Bacillati</taxon>
        <taxon>Bacillota</taxon>
        <taxon>Clostridia</taxon>
        <taxon>Lachnospirales</taxon>
        <taxon>Lachnospiraceae</taxon>
        <taxon>Gallintestinimicrobium</taxon>
    </lineage>
</organism>
<reference evidence="2 3" key="1">
    <citation type="submission" date="2021-10" db="EMBL/GenBank/DDBJ databases">
        <title>Anaerobic single-cell dispensing facilitates the cultivation of human gut bacteria.</title>
        <authorList>
            <person name="Afrizal A."/>
        </authorList>
    </citation>
    <scope>NUCLEOTIDE SEQUENCE [LARGE SCALE GENOMIC DNA]</scope>
    <source>
        <strain evidence="2 3">CLA-AA-H244</strain>
    </source>
</reference>
<dbReference type="GO" id="GO:0017057">
    <property type="term" value="F:6-phosphogluconolactonase activity"/>
    <property type="evidence" value="ECO:0007669"/>
    <property type="project" value="TreeGrafter"/>
</dbReference>
<gene>
    <name evidence="2" type="ORF">LKD45_13865</name>
</gene>
<dbReference type="InterPro" id="IPR019405">
    <property type="entry name" value="Lactonase_7-beta_prop"/>
</dbReference>
<dbReference type="PANTHER" id="PTHR30344:SF1">
    <property type="entry name" value="6-PHOSPHOGLUCONOLACTONASE"/>
    <property type="match status" value="1"/>
</dbReference>
<dbReference type="Pfam" id="PF10282">
    <property type="entry name" value="Lactonase"/>
    <property type="match status" value="1"/>
</dbReference>